<comment type="caution">
    <text evidence="2">The sequence shown here is derived from an EMBL/GenBank/DDBJ whole genome shotgun (WGS) entry which is preliminary data.</text>
</comment>
<evidence type="ECO:0000313" key="3">
    <source>
        <dbReference type="Proteomes" id="UP000886602"/>
    </source>
</evidence>
<protein>
    <submittedName>
        <fullName evidence="2">Alpha/beta hydrolase</fullName>
    </submittedName>
</protein>
<evidence type="ECO:0000259" key="1">
    <source>
        <dbReference type="Pfam" id="PF00561"/>
    </source>
</evidence>
<dbReference type="Proteomes" id="UP000886602">
    <property type="component" value="Unassembled WGS sequence"/>
</dbReference>
<dbReference type="EMBL" id="JADJNC010000020">
    <property type="protein sequence ID" value="MBK7423954.1"/>
    <property type="molecule type" value="Genomic_DNA"/>
</dbReference>
<dbReference type="InterPro" id="IPR000073">
    <property type="entry name" value="AB_hydrolase_1"/>
</dbReference>
<dbReference type="PRINTS" id="PR00111">
    <property type="entry name" value="ABHYDROLASE"/>
</dbReference>
<keyword evidence="2" id="KW-0378">Hydrolase</keyword>
<accession>A0A9D7F8A0</accession>
<dbReference type="AlphaFoldDB" id="A0A9D7F8A0"/>
<proteinExistence type="predicted"/>
<evidence type="ECO:0000313" key="2">
    <source>
        <dbReference type="EMBL" id="MBK7423954.1"/>
    </source>
</evidence>
<dbReference type="GO" id="GO:0016787">
    <property type="term" value="F:hydrolase activity"/>
    <property type="evidence" value="ECO:0007669"/>
    <property type="project" value="UniProtKB-KW"/>
</dbReference>
<feature type="domain" description="AB hydrolase-1" evidence="1">
    <location>
        <begin position="27"/>
        <end position="276"/>
    </location>
</feature>
<dbReference type="InterPro" id="IPR050266">
    <property type="entry name" value="AB_hydrolase_sf"/>
</dbReference>
<dbReference type="SUPFAM" id="SSF53474">
    <property type="entry name" value="alpha/beta-Hydrolases"/>
    <property type="match status" value="1"/>
</dbReference>
<dbReference type="Pfam" id="PF00561">
    <property type="entry name" value="Abhydrolase_1"/>
    <property type="match status" value="1"/>
</dbReference>
<gene>
    <name evidence="2" type="ORF">IPJ48_13075</name>
</gene>
<sequence>MQPCHCEFVSLRERRYHVRIWGENDAPTIFFLHGWGDVGASFQFVVDALQRKWRVIAPDWRGFGLSQWNEGAYMFTDYIADLDALLEHYSPDQPAQIAGHSLGGIVAGVYAGIRAQRVSRFANMEGFGLWVSAPGETPARLEQWLQQIRDNNSAFRNYTRREDYAKRLCRDNPRLTPERSAFLAEHSLLTLENGSDFTFAADPKHRWISPVLYPLEEAKACWRRVSAPTLWVAGRESVIMKRFDEHPDEYRERMACFADVREVRIDACGHNLHHDQPQAIAALLDDFFSPAHLAGESR</sequence>
<name>A0A9D7F8A0_9RHOO</name>
<organism evidence="2 3">
    <name type="scientific">Candidatus Propionivibrio dominans</name>
    <dbReference type="NCBI Taxonomy" id="2954373"/>
    <lineage>
        <taxon>Bacteria</taxon>
        <taxon>Pseudomonadati</taxon>
        <taxon>Pseudomonadota</taxon>
        <taxon>Betaproteobacteria</taxon>
        <taxon>Rhodocyclales</taxon>
        <taxon>Rhodocyclaceae</taxon>
        <taxon>Propionivibrio</taxon>
    </lineage>
</organism>
<dbReference type="PANTHER" id="PTHR43798:SF33">
    <property type="entry name" value="HYDROLASE, PUTATIVE (AFU_ORTHOLOGUE AFUA_2G14860)-RELATED"/>
    <property type="match status" value="1"/>
</dbReference>
<dbReference type="InterPro" id="IPR029058">
    <property type="entry name" value="AB_hydrolase_fold"/>
</dbReference>
<dbReference type="Gene3D" id="3.40.50.1820">
    <property type="entry name" value="alpha/beta hydrolase"/>
    <property type="match status" value="1"/>
</dbReference>
<dbReference type="GO" id="GO:0016020">
    <property type="term" value="C:membrane"/>
    <property type="evidence" value="ECO:0007669"/>
    <property type="project" value="TreeGrafter"/>
</dbReference>
<dbReference type="PANTHER" id="PTHR43798">
    <property type="entry name" value="MONOACYLGLYCEROL LIPASE"/>
    <property type="match status" value="1"/>
</dbReference>
<reference evidence="2" key="1">
    <citation type="submission" date="2020-10" db="EMBL/GenBank/DDBJ databases">
        <title>Connecting structure to function with the recovery of over 1000 high-quality activated sludge metagenome-assembled genomes encoding full-length rRNA genes using long-read sequencing.</title>
        <authorList>
            <person name="Singleton C.M."/>
            <person name="Petriglieri F."/>
            <person name="Kristensen J.M."/>
            <person name="Kirkegaard R.H."/>
            <person name="Michaelsen T.Y."/>
            <person name="Andersen M.H."/>
            <person name="Karst S.M."/>
            <person name="Dueholm M.S."/>
            <person name="Nielsen P.H."/>
            <person name="Albertsen M."/>
        </authorList>
    </citation>
    <scope>NUCLEOTIDE SEQUENCE</scope>
    <source>
        <strain evidence="2">EsbW_18-Q3-R4-48_MAXAC.044</strain>
    </source>
</reference>